<dbReference type="EMBL" id="BSFP01000018">
    <property type="protein sequence ID" value="GLL01750.1"/>
    <property type="molecule type" value="Genomic_DNA"/>
</dbReference>
<feature type="active site" description="Proton donor" evidence="9">
    <location>
        <position position="210"/>
    </location>
</feature>
<dbReference type="InterPro" id="IPR017736">
    <property type="entry name" value="Glyco_hydro_1_beta-glucosidase"/>
</dbReference>
<proteinExistence type="inferred from homology"/>
<evidence type="ECO:0000256" key="5">
    <source>
        <dbReference type="ARBA" id="ARBA00023001"/>
    </source>
</evidence>
<dbReference type="Gene3D" id="3.20.20.80">
    <property type="entry name" value="Glycosidases"/>
    <property type="match status" value="1"/>
</dbReference>
<keyword evidence="5" id="KW-0136">Cellulose degradation</keyword>
<dbReference type="PRINTS" id="PR00131">
    <property type="entry name" value="GLHYDRLASE1"/>
</dbReference>
<gene>
    <name evidence="13" type="ORF">GCM10017581_034920</name>
</gene>
<evidence type="ECO:0000256" key="11">
    <source>
        <dbReference type="RuleBase" id="RU361175"/>
    </source>
</evidence>
<feature type="binding site" evidence="10">
    <location>
        <position position="165"/>
    </location>
    <ligand>
        <name>substrate</name>
    </ligand>
</feature>
<dbReference type="InterPro" id="IPR017853">
    <property type="entry name" value="GH"/>
</dbReference>
<evidence type="ECO:0000313" key="14">
    <source>
        <dbReference type="Proteomes" id="UP001143480"/>
    </source>
</evidence>
<comment type="caution">
    <text evidence="13">The sequence shown here is derived from an EMBL/GenBank/DDBJ whole genome shotgun (WGS) entry which is preliminary data.</text>
</comment>
<dbReference type="PANTHER" id="PTHR10353:SF36">
    <property type="entry name" value="LP05116P"/>
    <property type="match status" value="1"/>
</dbReference>
<evidence type="ECO:0000256" key="8">
    <source>
        <dbReference type="ARBA" id="ARBA00023326"/>
    </source>
</evidence>
<evidence type="ECO:0000256" key="2">
    <source>
        <dbReference type="ARBA" id="ARBA00010838"/>
    </source>
</evidence>
<dbReference type="Proteomes" id="UP001143480">
    <property type="component" value="Unassembled WGS sequence"/>
</dbReference>
<feature type="binding site" evidence="10">
    <location>
        <begin position="439"/>
        <end position="440"/>
    </location>
    <ligand>
        <name>substrate</name>
    </ligand>
</feature>
<organism evidence="13 14">
    <name type="scientific">Dactylosporangium matsuzakiense</name>
    <dbReference type="NCBI Taxonomy" id="53360"/>
    <lineage>
        <taxon>Bacteria</taxon>
        <taxon>Bacillati</taxon>
        <taxon>Actinomycetota</taxon>
        <taxon>Actinomycetes</taxon>
        <taxon>Micromonosporales</taxon>
        <taxon>Micromonosporaceae</taxon>
        <taxon>Dactylosporangium</taxon>
    </lineage>
</organism>
<feature type="active site" description="Nucleophile" evidence="9">
    <location>
        <position position="391"/>
    </location>
</feature>
<dbReference type="Pfam" id="PF00232">
    <property type="entry name" value="Glyco_hydro_1"/>
    <property type="match status" value="1"/>
</dbReference>
<keyword evidence="6" id="KW-0119">Carbohydrate metabolism</keyword>
<keyword evidence="4 11" id="KW-0378">Hydrolase</keyword>
<evidence type="ECO:0000256" key="6">
    <source>
        <dbReference type="ARBA" id="ARBA00023277"/>
    </source>
</evidence>
<comment type="catalytic activity">
    <reaction evidence="1 11">
        <text>Hydrolysis of terminal, non-reducing beta-D-glucosyl residues with release of beta-D-glucose.</text>
        <dbReference type="EC" id="3.2.1.21"/>
    </reaction>
</comment>
<dbReference type="InterPro" id="IPR001360">
    <property type="entry name" value="Glyco_hydro_1"/>
</dbReference>
<dbReference type="GO" id="GO:0005829">
    <property type="term" value="C:cytosol"/>
    <property type="evidence" value="ECO:0007669"/>
    <property type="project" value="TreeGrafter"/>
</dbReference>
<name>A0A9W6NLA6_9ACTN</name>
<dbReference type="PANTHER" id="PTHR10353">
    <property type="entry name" value="GLYCOSYL HYDROLASE"/>
    <property type="match status" value="1"/>
</dbReference>
<reference evidence="13" key="2">
    <citation type="submission" date="2023-01" db="EMBL/GenBank/DDBJ databases">
        <authorList>
            <person name="Sun Q."/>
            <person name="Evtushenko L."/>
        </authorList>
    </citation>
    <scope>NUCLEOTIDE SEQUENCE</scope>
    <source>
        <strain evidence="13">VKM Ac-1321</strain>
    </source>
</reference>
<dbReference type="AlphaFoldDB" id="A0A9W6NLA6"/>
<evidence type="ECO:0000256" key="3">
    <source>
        <dbReference type="ARBA" id="ARBA00012744"/>
    </source>
</evidence>
<dbReference type="FunFam" id="3.20.20.80:FF:000004">
    <property type="entry name" value="Beta-glucosidase 6-phospho-beta-glucosidase"/>
    <property type="match status" value="1"/>
</dbReference>
<keyword evidence="8" id="KW-0624">Polysaccharide degradation</keyword>
<feature type="region of interest" description="Disordered" evidence="12">
    <location>
        <begin position="17"/>
        <end position="42"/>
    </location>
</feature>
<feature type="region of interest" description="Disordered" evidence="12">
    <location>
        <begin position="67"/>
        <end position="95"/>
    </location>
</feature>
<comment type="similarity">
    <text evidence="2 11">Belongs to the glycosyl hydrolase 1 family.</text>
</comment>
<sequence length="480" mass="52173">MRRRHVLTLAAVGAVASGCSPDEPKSGRPAATPAPAAGEASTLGPGGLAFPVGFAWGASTSAYQVEGAAAEDGRGPSVWDTFSHQPGRTRDGDTGDVAADHYHRVYEDLDLMKSLGLKSYRFSISWSRVLPQGRGALNAKGLDFYHRLVDGLLARGITPVATLFHWDTPQALEDKGGWEQRDCAQWFADYAQQMFYSLGDKVATWLTLNEPKTVVALGYTTGTHAPGKKDRRVANVAGHHLLLAHGLAVQAFRGTGRKGAIGAALNLSPVYPADGSAGAAKQAAALDIEENRRWLEPVLLGKYPDGWLASQPANAPIRAAVRDGDTAVIGSKADLLAVQYYNPVFVTAQGGRVTKHPTTQAGWLEVYPDGLYDLLTRIKRDYGDIPLTVTENGMPTTNDVQDDDRIAFLRDHFRAAHKAVQAGVRLQGFHVWSLLDNFEWAEGYSQRWGLIRVDATTRERRYKASADWYRTVIAKNGIDP</sequence>
<evidence type="ECO:0000256" key="1">
    <source>
        <dbReference type="ARBA" id="ARBA00000448"/>
    </source>
</evidence>
<evidence type="ECO:0000256" key="12">
    <source>
        <dbReference type="SAM" id="MobiDB-lite"/>
    </source>
</evidence>
<keyword evidence="14" id="KW-1185">Reference proteome</keyword>
<evidence type="ECO:0000256" key="10">
    <source>
        <dbReference type="PIRSR" id="PIRSR617736-2"/>
    </source>
</evidence>
<feature type="binding site" evidence="10">
    <location>
        <position position="432"/>
    </location>
    <ligand>
        <name>substrate</name>
    </ligand>
</feature>
<dbReference type="PROSITE" id="PS00653">
    <property type="entry name" value="GLYCOSYL_HYDROL_F1_2"/>
    <property type="match status" value="1"/>
</dbReference>
<evidence type="ECO:0000256" key="9">
    <source>
        <dbReference type="PIRSR" id="PIRSR617736-1"/>
    </source>
</evidence>
<dbReference type="PROSITE" id="PS51257">
    <property type="entry name" value="PROKAR_LIPOPROTEIN"/>
    <property type="match status" value="1"/>
</dbReference>
<keyword evidence="7 11" id="KW-0326">Glycosidase</keyword>
<dbReference type="NCBIfam" id="TIGR03356">
    <property type="entry name" value="BGL"/>
    <property type="match status" value="1"/>
</dbReference>
<feature type="binding site" evidence="10">
    <location>
        <position position="64"/>
    </location>
    <ligand>
        <name>substrate</name>
    </ligand>
</feature>
<accession>A0A9W6NLA6</accession>
<evidence type="ECO:0000313" key="13">
    <source>
        <dbReference type="EMBL" id="GLL01750.1"/>
    </source>
</evidence>
<dbReference type="EC" id="3.2.1.21" evidence="3 11"/>
<dbReference type="SUPFAM" id="SSF51445">
    <property type="entry name" value="(Trans)glycosidases"/>
    <property type="match status" value="1"/>
</dbReference>
<dbReference type="GO" id="GO:0008422">
    <property type="term" value="F:beta-glucosidase activity"/>
    <property type="evidence" value="ECO:0007669"/>
    <property type="project" value="UniProtKB-EC"/>
</dbReference>
<evidence type="ECO:0000256" key="7">
    <source>
        <dbReference type="ARBA" id="ARBA00023295"/>
    </source>
</evidence>
<evidence type="ECO:0000256" key="4">
    <source>
        <dbReference type="ARBA" id="ARBA00022801"/>
    </source>
</evidence>
<dbReference type="RefSeq" id="WP_261963576.1">
    <property type="nucleotide sequence ID" value="NZ_BAAAXA010000003.1"/>
</dbReference>
<dbReference type="GO" id="GO:0030245">
    <property type="term" value="P:cellulose catabolic process"/>
    <property type="evidence" value="ECO:0007669"/>
    <property type="project" value="UniProtKB-KW"/>
</dbReference>
<reference evidence="13" key="1">
    <citation type="journal article" date="2014" name="Int. J. Syst. Evol. Microbiol.">
        <title>Complete genome sequence of Corynebacterium casei LMG S-19264T (=DSM 44701T), isolated from a smear-ripened cheese.</title>
        <authorList>
            <consortium name="US DOE Joint Genome Institute (JGI-PGF)"/>
            <person name="Walter F."/>
            <person name="Albersmeier A."/>
            <person name="Kalinowski J."/>
            <person name="Ruckert C."/>
        </authorList>
    </citation>
    <scope>NUCLEOTIDE SEQUENCE</scope>
    <source>
        <strain evidence="13">VKM Ac-1321</strain>
    </source>
</reference>
<dbReference type="InterPro" id="IPR033132">
    <property type="entry name" value="GH_1_N_CS"/>
</dbReference>
<feature type="binding site" evidence="10">
    <location>
        <position position="209"/>
    </location>
    <ligand>
        <name>substrate</name>
    </ligand>
</feature>
<feature type="binding site" evidence="10">
    <location>
        <position position="341"/>
    </location>
    <ligand>
        <name>substrate</name>
    </ligand>
</feature>
<protein>
    <recommendedName>
        <fullName evidence="3 11">Beta-glucosidase</fullName>
        <ecNumber evidence="3 11">3.2.1.21</ecNumber>
    </recommendedName>
</protein>